<evidence type="ECO:0000256" key="2">
    <source>
        <dbReference type="SAM" id="MobiDB-lite"/>
    </source>
</evidence>
<dbReference type="SUPFAM" id="SSF46785">
    <property type="entry name" value="Winged helix' DNA-binding domain"/>
    <property type="match status" value="1"/>
</dbReference>
<reference evidence="4" key="1">
    <citation type="submission" date="2025-08" db="UniProtKB">
        <authorList>
            <consortium name="Ensembl"/>
        </authorList>
    </citation>
    <scope>IDENTIFICATION</scope>
</reference>
<dbReference type="CDD" id="cd01089">
    <property type="entry name" value="PA2G4-like"/>
    <property type="match status" value="1"/>
</dbReference>
<dbReference type="InterPro" id="IPR047113">
    <property type="entry name" value="PA2G4/ARX1"/>
</dbReference>
<feature type="domain" description="Peptidase M24" evidence="3">
    <location>
        <begin position="21"/>
        <end position="183"/>
    </location>
</feature>
<keyword evidence="5" id="KW-1185">Reference proteome</keyword>
<gene>
    <name evidence="4" type="primary">LOC101607246</name>
</gene>
<dbReference type="Proteomes" id="UP000694385">
    <property type="component" value="Unassembled WGS sequence"/>
</dbReference>
<dbReference type="InterPro" id="IPR036388">
    <property type="entry name" value="WH-like_DNA-bd_sf"/>
</dbReference>
<protein>
    <submittedName>
        <fullName evidence="4">Proliferation-associated protein 2G4 pseudogene</fullName>
    </submittedName>
</protein>
<dbReference type="PANTHER" id="PTHR10804">
    <property type="entry name" value="PROTEASE FAMILY M24 METHIONYL AMINOPEPTIDASE, AMINOPEPTIDASE P"/>
    <property type="match status" value="1"/>
</dbReference>
<dbReference type="PANTHER" id="PTHR10804:SF11">
    <property type="entry name" value="PROLIFERATION-ASSOCIATED PROTEIN 2G4"/>
    <property type="match status" value="1"/>
</dbReference>
<reference evidence="4" key="2">
    <citation type="submission" date="2025-09" db="UniProtKB">
        <authorList>
            <consortium name="Ensembl"/>
        </authorList>
    </citation>
    <scope>IDENTIFICATION</scope>
</reference>
<dbReference type="Gene3D" id="3.90.230.10">
    <property type="entry name" value="Creatinase/methionine aminopeptidase superfamily"/>
    <property type="match status" value="1"/>
</dbReference>
<sequence>MSGEDEQQEQTITEDLVVTKYKIGGDIANWVLRSLVEASSSGVSVLSLCEKGDKEKEMKKGIAFPTSIPVNNCVCHFSPLKSDQDYILKEGELVKIDLWVHVDGFIANVAHTFVVGVAQGTQVIGQKADVIKAAHLCAEAALRLVKPRNQNTQVTESWNKVAHSFNCTPIEGMLSHQLKQHVIDGEKTIIQNPIDQQKDHEKAEFEVHEVYAVDVLVSSGEGKAKDAGQRTTIYKRDPSKQYGLKMKTSRAFLSEVERRFDAMPSTLRACEDEKKARRGVVECAKHELLQPFNVLYEKEGEFVAQFKFTVLLMPNGPMWITSGPSEPDLYKSEMEGQDAELKALLQSSTSRKTQKKKKKKASKTAENATSGETSEENEAGD</sequence>
<dbReference type="Gene3D" id="1.10.10.10">
    <property type="entry name" value="Winged helix-like DNA-binding domain superfamily/Winged helix DNA-binding domain"/>
    <property type="match status" value="1"/>
</dbReference>
<accession>A0A8C5KN73</accession>
<proteinExistence type="inferred from homology"/>
<comment type="similarity">
    <text evidence="1">Belongs to the peptidase M24 family.</text>
</comment>
<dbReference type="InterPro" id="IPR036390">
    <property type="entry name" value="WH_DNA-bd_sf"/>
</dbReference>
<dbReference type="InterPro" id="IPR004545">
    <property type="entry name" value="PA2G4"/>
</dbReference>
<dbReference type="NCBIfam" id="TIGR00495">
    <property type="entry name" value="crvDNA_42K"/>
    <property type="match status" value="1"/>
</dbReference>
<evidence type="ECO:0000313" key="5">
    <source>
        <dbReference type="Proteomes" id="UP000694385"/>
    </source>
</evidence>
<dbReference type="InterPro" id="IPR000994">
    <property type="entry name" value="Pept_M24"/>
</dbReference>
<dbReference type="GeneTree" id="ENSGT00940000154281"/>
<evidence type="ECO:0000313" key="4">
    <source>
        <dbReference type="Ensembl" id="ENSJJAP00000011741.1"/>
    </source>
</evidence>
<feature type="compositionally biased region" description="Basic residues" evidence="2">
    <location>
        <begin position="352"/>
        <end position="362"/>
    </location>
</feature>
<dbReference type="SUPFAM" id="SSF55920">
    <property type="entry name" value="Creatinase/aminopeptidase"/>
    <property type="match status" value="1"/>
</dbReference>
<evidence type="ECO:0000256" key="1">
    <source>
        <dbReference type="ARBA" id="ARBA00007319"/>
    </source>
</evidence>
<evidence type="ECO:0000259" key="3">
    <source>
        <dbReference type="Pfam" id="PF00557"/>
    </source>
</evidence>
<dbReference type="FunFam" id="1.10.10.10:FF:000029">
    <property type="entry name" value="Proliferation-associated 2G4, a"/>
    <property type="match status" value="1"/>
</dbReference>
<dbReference type="InterPro" id="IPR036005">
    <property type="entry name" value="Creatinase/aminopeptidase-like"/>
</dbReference>
<dbReference type="Pfam" id="PF00557">
    <property type="entry name" value="Peptidase_M24"/>
    <property type="match status" value="1"/>
</dbReference>
<organism evidence="4 5">
    <name type="scientific">Jaculus jaculus</name>
    <name type="common">Lesser Egyptian jerboa</name>
    <dbReference type="NCBI Taxonomy" id="51337"/>
    <lineage>
        <taxon>Eukaryota</taxon>
        <taxon>Metazoa</taxon>
        <taxon>Chordata</taxon>
        <taxon>Craniata</taxon>
        <taxon>Vertebrata</taxon>
        <taxon>Euteleostomi</taxon>
        <taxon>Mammalia</taxon>
        <taxon>Eutheria</taxon>
        <taxon>Euarchontoglires</taxon>
        <taxon>Glires</taxon>
        <taxon>Rodentia</taxon>
        <taxon>Myomorpha</taxon>
        <taxon>Dipodoidea</taxon>
        <taxon>Dipodidae</taxon>
        <taxon>Dipodinae</taxon>
        <taxon>Jaculus</taxon>
    </lineage>
</organism>
<dbReference type="AlphaFoldDB" id="A0A8C5KN73"/>
<name>A0A8C5KN73_JACJA</name>
<dbReference type="Ensembl" id="ENSJJAT00000018219.1">
    <property type="protein sequence ID" value="ENSJJAP00000011741.1"/>
    <property type="gene ID" value="ENSJJAG00000014993.1"/>
</dbReference>
<feature type="region of interest" description="Disordered" evidence="2">
    <location>
        <begin position="342"/>
        <end position="381"/>
    </location>
</feature>